<dbReference type="PANTHER" id="PTHR48228:SF4">
    <property type="entry name" value="BLR3030 PROTEIN"/>
    <property type="match status" value="1"/>
</dbReference>
<dbReference type="Proteomes" id="UP001142325">
    <property type="component" value="Unassembled WGS sequence"/>
</dbReference>
<dbReference type="RefSeq" id="WP_204938000.1">
    <property type="nucleotide sequence ID" value="NZ_BAAAUM010000001.1"/>
</dbReference>
<evidence type="ECO:0000256" key="1">
    <source>
        <dbReference type="SAM" id="MobiDB-lite"/>
    </source>
</evidence>
<dbReference type="AlphaFoldDB" id="A0A9W6HQ22"/>
<evidence type="ECO:0000313" key="3">
    <source>
        <dbReference type="Proteomes" id="UP001142325"/>
    </source>
</evidence>
<dbReference type="InterPro" id="IPR003673">
    <property type="entry name" value="CoA-Trfase_fam_III"/>
</dbReference>
<evidence type="ECO:0000313" key="2">
    <source>
        <dbReference type="EMBL" id="GLK00287.1"/>
    </source>
</evidence>
<dbReference type="PANTHER" id="PTHR48228">
    <property type="entry name" value="SUCCINYL-COA--D-CITRAMALATE COA-TRANSFERASE"/>
    <property type="match status" value="1"/>
</dbReference>
<protein>
    <submittedName>
        <fullName evidence="2">L-carnitine dehydratase</fullName>
    </submittedName>
</protein>
<name>A0A9W6HQ22_9MICO</name>
<proteinExistence type="predicted"/>
<dbReference type="GO" id="GO:0003824">
    <property type="term" value="F:catalytic activity"/>
    <property type="evidence" value="ECO:0007669"/>
    <property type="project" value="InterPro"/>
</dbReference>
<reference evidence="2" key="1">
    <citation type="journal article" date="2014" name="Int. J. Syst. Evol. Microbiol.">
        <title>Complete genome sequence of Corynebacterium casei LMG S-19264T (=DSM 44701T), isolated from a smear-ripened cheese.</title>
        <authorList>
            <consortium name="US DOE Joint Genome Institute (JGI-PGF)"/>
            <person name="Walter F."/>
            <person name="Albersmeier A."/>
            <person name="Kalinowski J."/>
            <person name="Ruckert C."/>
        </authorList>
    </citation>
    <scope>NUCLEOTIDE SEQUENCE</scope>
    <source>
        <strain evidence="2">VKM Ac-1958</strain>
    </source>
</reference>
<reference evidence="2" key="2">
    <citation type="submission" date="2023-01" db="EMBL/GenBank/DDBJ databases">
        <authorList>
            <person name="Sun Q."/>
            <person name="Evtushenko L."/>
        </authorList>
    </citation>
    <scope>NUCLEOTIDE SEQUENCE</scope>
    <source>
        <strain evidence="2">VKM Ac-1958</strain>
    </source>
</reference>
<keyword evidence="3" id="KW-1185">Reference proteome</keyword>
<feature type="region of interest" description="Disordered" evidence="1">
    <location>
        <begin position="437"/>
        <end position="458"/>
    </location>
</feature>
<dbReference type="Gene3D" id="3.40.50.10540">
    <property type="entry name" value="Crotonobetainyl-coa:carnitine coa-transferase, domain 1"/>
    <property type="match status" value="1"/>
</dbReference>
<gene>
    <name evidence="2" type="ORF">GCM10017596_00020</name>
</gene>
<accession>A0A9W6HQ22</accession>
<dbReference type="SUPFAM" id="SSF89796">
    <property type="entry name" value="CoA-transferase family III (CaiB/BaiF)"/>
    <property type="match status" value="2"/>
</dbReference>
<organism evidence="2 3">
    <name type="scientific">Microbacterium keratanolyticum</name>
    <dbReference type="NCBI Taxonomy" id="67574"/>
    <lineage>
        <taxon>Bacteria</taxon>
        <taxon>Bacillati</taxon>
        <taxon>Actinomycetota</taxon>
        <taxon>Actinomycetes</taxon>
        <taxon>Micrococcales</taxon>
        <taxon>Microbacteriaceae</taxon>
        <taxon>Microbacterium</taxon>
    </lineage>
</organism>
<dbReference type="InterPro" id="IPR023606">
    <property type="entry name" value="CoA-Trfase_III_dom_1_sf"/>
</dbReference>
<dbReference type="Pfam" id="PF02515">
    <property type="entry name" value="CoA_transf_3"/>
    <property type="match status" value="1"/>
</dbReference>
<dbReference type="EMBL" id="BSET01000001">
    <property type="protein sequence ID" value="GLK00287.1"/>
    <property type="molecule type" value="Genomic_DNA"/>
</dbReference>
<dbReference type="InterPro" id="IPR050509">
    <property type="entry name" value="CoA-transferase_III"/>
</dbReference>
<comment type="caution">
    <text evidence="2">The sequence shown here is derived from an EMBL/GenBank/DDBJ whole genome shotgun (WGS) entry which is preliminary data.</text>
</comment>
<sequence length="458" mass="48693">MTGSVRDSTLRRFRDALGDSPHSLDVTHADPGAVPLSARLALGDMAWASVTAAAIAAARLTSDVVQVQTDPVRVAVAFQSDRHLRINGATPDVWSPFSGFWRTADGWVRTHGNYPHHAAALRRGLDLPADAAPEDVARRLRALTSVDATTAVTAEDGLCVSVSPENPEADAALCERPAITVTRVTDASPAVRRFEDPGAPLRGIRVLDLTRVIAGPVATRTLALLGAEVLRIDPPRIPEPEWQHLDTGHGKRSALLAIAADAIRWRELLHSADVVVLGYRTEGLARLGLTPEALHSQHPRLVIARLTAWGSDAPARRGFDSLVQAASGISWIESVDGERPGALPAQGLDHSAGYLLAAGICAALRRQSVEGGGWIVETSLRRMAAELLRLPRQKDTSHTTVGDVTAHLQTFAVDGDTVTTAAPAVAYLGGPTRFSAPRRWGSDPAEWTASPGGPATER</sequence>